<sequence>MLPQFGEQEGTGRRSSSGGRTGGGRAPQPFSASRSGSVPWKTKGPGGRGGEEKPDEDRGNRRPRLLQRSEGERAPSPCSCRSHQISVFA</sequence>
<evidence type="ECO:0000313" key="3">
    <source>
        <dbReference type="Proteomes" id="UP000190648"/>
    </source>
</evidence>
<reference evidence="2 3" key="1">
    <citation type="submission" date="2016-02" db="EMBL/GenBank/DDBJ databases">
        <title>Band-tailed pigeon sequencing and assembly.</title>
        <authorList>
            <person name="Soares A.E."/>
            <person name="Novak B.J."/>
            <person name="Rice E.S."/>
            <person name="O'Connell B."/>
            <person name="Chang D."/>
            <person name="Weber S."/>
            <person name="Shapiro B."/>
        </authorList>
    </citation>
    <scope>NUCLEOTIDE SEQUENCE [LARGE SCALE GENOMIC DNA]</scope>
    <source>
        <strain evidence="2">BTP2013</strain>
        <tissue evidence="2">Blood</tissue>
    </source>
</reference>
<feature type="compositionally biased region" description="Basic and acidic residues" evidence="1">
    <location>
        <begin position="49"/>
        <end position="60"/>
    </location>
</feature>
<dbReference type="EMBL" id="LSYS01007908">
    <property type="protein sequence ID" value="OPJ70035.1"/>
    <property type="molecule type" value="Genomic_DNA"/>
</dbReference>
<dbReference type="Proteomes" id="UP000190648">
    <property type="component" value="Unassembled WGS sequence"/>
</dbReference>
<feature type="region of interest" description="Disordered" evidence="1">
    <location>
        <begin position="1"/>
        <end position="89"/>
    </location>
</feature>
<evidence type="ECO:0000313" key="2">
    <source>
        <dbReference type="EMBL" id="OPJ70035.1"/>
    </source>
</evidence>
<comment type="caution">
    <text evidence="2">The sequence shown here is derived from an EMBL/GenBank/DDBJ whole genome shotgun (WGS) entry which is preliminary data.</text>
</comment>
<name>A0A1V4JDB9_PATFA</name>
<evidence type="ECO:0000256" key="1">
    <source>
        <dbReference type="SAM" id="MobiDB-lite"/>
    </source>
</evidence>
<organism evidence="2 3">
    <name type="scientific">Patagioenas fasciata monilis</name>
    <dbReference type="NCBI Taxonomy" id="372326"/>
    <lineage>
        <taxon>Eukaryota</taxon>
        <taxon>Metazoa</taxon>
        <taxon>Chordata</taxon>
        <taxon>Craniata</taxon>
        <taxon>Vertebrata</taxon>
        <taxon>Euteleostomi</taxon>
        <taxon>Archelosauria</taxon>
        <taxon>Archosauria</taxon>
        <taxon>Dinosauria</taxon>
        <taxon>Saurischia</taxon>
        <taxon>Theropoda</taxon>
        <taxon>Coelurosauria</taxon>
        <taxon>Aves</taxon>
        <taxon>Neognathae</taxon>
        <taxon>Neoaves</taxon>
        <taxon>Columbimorphae</taxon>
        <taxon>Columbiformes</taxon>
        <taxon>Columbidae</taxon>
        <taxon>Patagioenas</taxon>
    </lineage>
</organism>
<dbReference type="AlphaFoldDB" id="A0A1V4JDB9"/>
<gene>
    <name evidence="2" type="ORF">AV530_019286</name>
</gene>
<accession>A0A1V4JDB9</accession>
<feature type="compositionally biased region" description="Polar residues" evidence="1">
    <location>
        <begin position="79"/>
        <end position="89"/>
    </location>
</feature>
<keyword evidence="3" id="KW-1185">Reference proteome</keyword>
<proteinExistence type="predicted"/>
<protein>
    <submittedName>
        <fullName evidence="2">Uncharacterized protein</fullName>
    </submittedName>
</protein>